<accession>A0ACB8E4A6</accession>
<sequence>MVCMYYHVLLGQIHSLTSYLRGPPTGGRASILAEQSWLEIAQIKCNLPFPGQDHCLIQVKKKKGGTKRFFPFSFQRHQIFPSHLCPGEIGAVGTLSALA</sequence>
<protein>
    <submittedName>
        <fullName evidence="1">Uncharacterized protein</fullName>
    </submittedName>
</protein>
<evidence type="ECO:0000313" key="2">
    <source>
        <dbReference type="Proteomes" id="UP000827872"/>
    </source>
</evidence>
<name>A0ACB8E4A6_9SAUR</name>
<reference evidence="1" key="1">
    <citation type="submission" date="2021-08" db="EMBL/GenBank/DDBJ databases">
        <title>The first chromosome-level gecko genome reveals the dynamic sex chromosomes of Neotropical dwarf geckos (Sphaerodactylidae: Sphaerodactylus).</title>
        <authorList>
            <person name="Pinto B.J."/>
            <person name="Keating S.E."/>
            <person name="Gamble T."/>
        </authorList>
    </citation>
    <scope>NUCLEOTIDE SEQUENCE</scope>
    <source>
        <strain evidence="1">TG3544</strain>
    </source>
</reference>
<dbReference type="Proteomes" id="UP000827872">
    <property type="component" value="Linkage Group LG17"/>
</dbReference>
<evidence type="ECO:0000313" key="1">
    <source>
        <dbReference type="EMBL" id="KAH7987161.1"/>
    </source>
</evidence>
<keyword evidence="2" id="KW-1185">Reference proteome</keyword>
<proteinExistence type="predicted"/>
<organism evidence="1 2">
    <name type="scientific">Sphaerodactylus townsendi</name>
    <dbReference type="NCBI Taxonomy" id="933632"/>
    <lineage>
        <taxon>Eukaryota</taxon>
        <taxon>Metazoa</taxon>
        <taxon>Chordata</taxon>
        <taxon>Craniata</taxon>
        <taxon>Vertebrata</taxon>
        <taxon>Euteleostomi</taxon>
        <taxon>Lepidosauria</taxon>
        <taxon>Squamata</taxon>
        <taxon>Bifurcata</taxon>
        <taxon>Gekkota</taxon>
        <taxon>Sphaerodactylidae</taxon>
        <taxon>Sphaerodactylus</taxon>
    </lineage>
</organism>
<dbReference type="EMBL" id="CM037630">
    <property type="protein sequence ID" value="KAH7987161.1"/>
    <property type="molecule type" value="Genomic_DNA"/>
</dbReference>
<gene>
    <name evidence="1" type="ORF">K3G42_001056</name>
</gene>
<comment type="caution">
    <text evidence="1">The sequence shown here is derived from an EMBL/GenBank/DDBJ whole genome shotgun (WGS) entry which is preliminary data.</text>
</comment>